<comment type="subunit">
    <text evidence="18">Homotrimer.</text>
</comment>
<dbReference type="AlphaFoldDB" id="A0A433SCB8"/>
<evidence type="ECO:0000256" key="9">
    <source>
        <dbReference type="ARBA" id="ARBA00022842"/>
    </source>
</evidence>
<evidence type="ECO:0000256" key="4">
    <source>
        <dbReference type="ARBA" id="ARBA00022490"/>
    </source>
</evidence>
<dbReference type="GO" id="GO:0006048">
    <property type="term" value="P:UDP-N-acetylglucosamine biosynthetic process"/>
    <property type="evidence" value="ECO:0007669"/>
    <property type="project" value="UniProtKB-UniPathway"/>
</dbReference>
<dbReference type="InterPro" id="IPR011004">
    <property type="entry name" value="Trimer_LpxA-like_sf"/>
</dbReference>
<dbReference type="CDD" id="cd02540">
    <property type="entry name" value="GT2_GlmU_N_bac"/>
    <property type="match status" value="1"/>
</dbReference>
<dbReference type="GO" id="GO:0071555">
    <property type="term" value="P:cell wall organization"/>
    <property type="evidence" value="ECO:0007669"/>
    <property type="project" value="UniProtKB-KW"/>
</dbReference>
<feature type="binding site" evidence="18">
    <location>
        <position position="383"/>
    </location>
    <ligand>
        <name>acetyl-CoA</name>
        <dbReference type="ChEBI" id="CHEBI:57288"/>
    </ligand>
</feature>
<feature type="binding site" evidence="18">
    <location>
        <position position="226"/>
    </location>
    <ligand>
        <name>UDP-N-acetyl-alpha-D-glucosamine</name>
        <dbReference type="ChEBI" id="CHEBI:57705"/>
    </ligand>
</feature>
<comment type="cofactor">
    <cofactor evidence="18">
        <name>Mg(2+)</name>
        <dbReference type="ChEBI" id="CHEBI:18420"/>
    </cofactor>
    <text evidence="18">Binds 1 Mg(2+) ion per subunit.</text>
</comment>
<dbReference type="PANTHER" id="PTHR43584">
    <property type="entry name" value="NUCLEOTIDYL TRANSFERASE"/>
    <property type="match status" value="1"/>
</dbReference>
<dbReference type="GO" id="GO:0016020">
    <property type="term" value="C:membrane"/>
    <property type="evidence" value="ECO:0007669"/>
    <property type="project" value="GOC"/>
</dbReference>
<dbReference type="GO" id="GO:0005737">
    <property type="term" value="C:cytoplasm"/>
    <property type="evidence" value="ECO:0007669"/>
    <property type="project" value="UniProtKB-SubCell"/>
</dbReference>
<dbReference type="Pfam" id="PF12804">
    <property type="entry name" value="NTP_transf_3"/>
    <property type="match status" value="1"/>
</dbReference>
<dbReference type="SUPFAM" id="SSF53448">
    <property type="entry name" value="Nucleotide-diphospho-sugar transferases"/>
    <property type="match status" value="1"/>
</dbReference>
<keyword evidence="9 18" id="KW-0460">Magnesium</keyword>
<protein>
    <recommendedName>
        <fullName evidence="18">Bifunctional protein GlmU</fullName>
    </recommendedName>
    <domain>
        <recommendedName>
            <fullName evidence="18">UDP-N-acetylglucosamine pyrophosphorylase</fullName>
            <ecNumber evidence="18">2.7.7.23</ecNumber>
        </recommendedName>
        <alternativeName>
            <fullName evidence="18">N-acetylglucosamine-1-phosphate uridyltransferase</fullName>
        </alternativeName>
    </domain>
    <domain>
        <recommendedName>
            <fullName evidence="18">Glucosamine-1-phosphate N-acetyltransferase</fullName>
            <ecNumber evidence="18">2.3.1.157</ecNumber>
        </recommendedName>
    </domain>
</protein>
<dbReference type="UniPathway" id="UPA00113">
    <property type="reaction ID" value="UER00532"/>
</dbReference>
<evidence type="ECO:0000256" key="17">
    <source>
        <dbReference type="ARBA" id="ARBA00049628"/>
    </source>
</evidence>
<dbReference type="SUPFAM" id="SSF51161">
    <property type="entry name" value="Trimeric LpxA-like enzymes"/>
    <property type="match status" value="1"/>
</dbReference>
<evidence type="ECO:0000256" key="15">
    <source>
        <dbReference type="ARBA" id="ARBA00048247"/>
    </source>
</evidence>
<dbReference type="GO" id="GO:0009245">
    <property type="term" value="P:lipid A biosynthetic process"/>
    <property type="evidence" value="ECO:0007669"/>
    <property type="project" value="UniProtKB-UniRule"/>
</dbReference>
<keyword evidence="6 18" id="KW-0548">Nucleotidyltransferase</keyword>
<dbReference type="CDD" id="cd03353">
    <property type="entry name" value="LbH_GlmU_C"/>
    <property type="match status" value="1"/>
</dbReference>
<feature type="binding site" evidence="18">
    <location>
        <position position="336"/>
    </location>
    <ligand>
        <name>UDP-N-acetyl-alpha-D-glucosamine</name>
        <dbReference type="ChEBI" id="CHEBI:57705"/>
    </ligand>
</feature>
<name>A0A433SCB8_9BURK</name>
<dbReference type="InterPro" id="IPR025877">
    <property type="entry name" value="MobA-like_NTP_Trfase"/>
</dbReference>
<proteinExistence type="inferred from homology"/>
<dbReference type="GO" id="GO:0000902">
    <property type="term" value="P:cell morphogenesis"/>
    <property type="evidence" value="ECO:0007669"/>
    <property type="project" value="UniProtKB-UniRule"/>
</dbReference>
<feature type="region of interest" description="Pyrophosphorylase" evidence="18">
    <location>
        <begin position="1"/>
        <end position="228"/>
    </location>
</feature>
<dbReference type="GO" id="GO:0009252">
    <property type="term" value="P:peptidoglycan biosynthetic process"/>
    <property type="evidence" value="ECO:0007669"/>
    <property type="project" value="UniProtKB-UniRule"/>
</dbReference>
<feature type="binding site" evidence="18">
    <location>
        <position position="23"/>
    </location>
    <ligand>
        <name>UDP-N-acetyl-alpha-D-glucosamine</name>
        <dbReference type="ChEBI" id="CHEBI:57705"/>
    </ligand>
</feature>
<dbReference type="EMBL" id="PQSP01000005">
    <property type="protein sequence ID" value="RUS66369.1"/>
    <property type="molecule type" value="Genomic_DNA"/>
</dbReference>
<feature type="binding site" evidence="18">
    <location>
        <position position="226"/>
    </location>
    <ligand>
        <name>Mg(2+)</name>
        <dbReference type="ChEBI" id="CHEBI:18420"/>
    </ligand>
</feature>
<evidence type="ECO:0000256" key="13">
    <source>
        <dbReference type="ARBA" id="ARBA00023315"/>
    </source>
</evidence>
<feature type="binding site" evidence="18">
    <location>
        <position position="408"/>
    </location>
    <ligand>
        <name>acetyl-CoA</name>
        <dbReference type="ChEBI" id="CHEBI:57288"/>
    </ligand>
</feature>
<dbReference type="OrthoDB" id="9775031at2"/>
<feature type="binding site" evidence="18">
    <location>
        <position position="354"/>
    </location>
    <ligand>
        <name>UDP-N-acetyl-alpha-D-glucosamine</name>
        <dbReference type="ChEBI" id="CHEBI:57705"/>
    </ligand>
</feature>
<dbReference type="Pfam" id="PF00132">
    <property type="entry name" value="Hexapep"/>
    <property type="match status" value="1"/>
</dbReference>
<evidence type="ECO:0000256" key="5">
    <source>
        <dbReference type="ARBA" id="ARBA00022679"/>
    </source>
</evidence>
<evidence type="ECO:0000256" key="10">
    <source>
        <dbReference type="ARBA" id="ARBA00022960"/>
    </source>
</evidence>
<feature type="active site" description="Proton acceptor" evidence="18">
    <location>
        <position position="366"/>
    </location>
</feature>
<evidence type="ECO:0000256" key="11">
    <source>
        <dbReference type="ARBA" id="ARBA00022984"/>
    </source>
</evidence>
<feature type="binding site" evidence="18">
    <location>
        <position position="380"/>
    </location>
    <ligand>
        <name>UDP-N-acetyl-alpha-D-glucosamine</name>
        <dbReference type="ChEBI" id="CHEBI:57705"/>
    </ligand>
</feature>
<dbReference type="GO" id="GO:0019134">
    <property type="term" value="F:glucosamine-1-phosphate N-acetyltransferase activity"/>
    <property type="evidence" value="ECO:0007669"/>
    <property type="project" value="UniProtKB-UniRule"/>
</dbReference>
<feature type="binding site" evidence="18">
    <location>
        <position position="138"/>
    </location>
    <ligand>
        <name>UDP-N-acetyl-alpha-D-glucosamine</name>
        <dbReference type="ChEBI" id="CHEBI:57705"/>
    </ligand>
</feature>
<feature type="binding site" evidence="18">
    <location>
        <begin position="389"/>
        <end position="390"/>
    </location>
    <ligand>
        <name>acetyl-CoA</name>
        <dbReference type="ChEBI" id="CHEBI:57288"/>
    </ligand>
</feature>
<organism evidence="20 21">
    <name type="scientific">Saezia sanguinis</name>
    <dbReference type="NCBI Taxonomy" id="1965230"/>
    <lineage>
        <taxon>Bacteria</taxon>
        <taxon>Pseudomonadati</taxon>
        <taxon>Pseudomonadota</taxon>
        <taxon>Betaproteobacteria</taxon>
        <taxon>Burkholderiales</taxon>
        <taxon>Saeziaceae</taxon>
        <taxon>Saezia</taxon>
    </lineage>
</organism>
<comment type="similarity">
    <text evidence="3 18">In the N-terminal section; belongs to the N-acetylglucosamine-1-phosphate uridyltransferase family.</text>
</comment>
<dbReference type="GO" id="GO:0000287">
    <property type="term" value="F:magnesium ion binding"/>
    <property type="evidence" value="ECO:0007669"/>
    <property type="project" value="UniProtKB-UniRule"/>
</dbReference>
<dbReference type="UniPathway" id="UPA00973"/>
<feature type="region of interest" description="N-acetyltransferase" evidence="18">
    <location>
        <begin position="250"/>
        <end position="462"/>
    </location>
</feature>
<feature type="binding site" evidence="18">
    <location>
        <position position="103"/>
    </location>
    <ligand>
        <name>Mg(2+)</name>
        <dbReference type="ChEBI" id="CHEBI:18420"/>
    </ligand>
</feature>
<gene>
    <name evidence="18 20" type="primary">glmU</name>
    <name evidence="20" type="ORF">CUZ56_02095</name>
</gene>
<dbReference type="Proteomes" id="UP000286947">
    <property type="component" value="Unassembled WGS sequence"/>
</dbReference>
<evidence type="ECO:0000256" key="3">
    <source>
        <dbReference type="ARBA" id="ARBA00007947"/>
    </source>
</evidence>
<evidence type="ECO:0000256" key="18">
    <source>
        <dbReference type="HAMAP-Rule" id="MF_01631"/>
    </source>
</evidence>
<evidence type="ECO:0000256" key="1">
    <source>
        <dbReference type="ARBA" id="ARBA00004496"/>
    </source>
</evidence>
<keyword evidence="14 18" id="KW-0961">Cell wall biogenesis/degradation</keyword>
<comment type="caution">
    <text evidence="20">The sequence shown here is derived from an EMBL/GenBank/DDBJ whole genome shotgun (WGS) entry which is preliminary data.</text>
</comment>
<keyword evidence="4 18" id="KW-0963">Cytoplasm</keyword>
<dbReference type="EC" id="2.3.1.157" evidence="18"/>
<dbReference type="InterPro" id="IPR050065">
    <property type="entry name" value="GlmU-like"/>
</dbReference>
<comment type="pathway">
    <text evidence="18">Nucleotide-sugar biosynthesis; UDP-N-acetyl-alpha-D-glucosamine biosynthesis; N-acetyl-alpha-D-glucosamine 1-phosphate from alpha-D-glucosamine 6-phosphate (route II): step 2/2.</text>
</comment>
<feature type="binding site" evidence="18">
    <location>
        <position position="74"/>
    </location>
    <ligand>
        <name>UDP-N-acetyl-alpha-D-glucosamine</name>
        <dbReference type="ChEBI" id="CHEBI:57705"/>
    </ligand>
</feature>
<feature type="binding site" evidence="18">
    <location>
        <begin position="79"/>
        <end position="80"/>
    </location>
    <ligand>
        <name>UDP-N-acetyl-alpha-D-glucosamine</name>
        <dbReference type="ChEBI" id="CHEBI:57705"/>
    </ligand>
</feature>
<feature type="domain" description="MobA-like NTP transferase" evidence="19">
    <location>
        <begin position="6"/>
        <end position="123"/>
    </location>
</feature>
<comment type="pathway">
    <text evidence="18">Bacterial outer membrane biogenesis; LPS lipid A biosynthesis.</text>
</comment>
<keyword evidence="8 18" id="KW-0677">Repeat</keyword>
<keyword evidence="21" id="KW-1185">Reference proteome</keyword>
<dbReference type="Gene3D" id="2.160.10.10">
    <property type="entry name" value="Hexapeptide repeat proteins"/>
    <property type="match status" value="1"/>
</dbReference>
<comment type="pathway">
    <text evidence="18">Nucleotide-sugar biosynthesis; UDP-N-acetyl-alpha-D-glucosamine biosynthesis; UDP-N-acetyl-alpha-D-glucosamine from N-acetyl-alpha-D-glucosamine 1-phosphate: step 1/1.</text>
</comment>
<comment type="subcellular location">
    <subcellularLocation>
        <location evidence="1 18">Cytoplasm</location>
    </subcellularLocation>
</comment>
<comment type="caution">
    <text evidence="18">Lacks conserved residue(s) required for the propagation of feature annotation.</text>
</comment>
<keyword evidence="11 18" id="KW-0573">Peptidoglycan synthesis</keyword>
<dbReference type="GO" id="GO:0008360">
    <property type="term" value="P:regulation of cell shape"/>
    <property type="evidence" value="ECO:0007669"/>
    <property type="project" value="UniProtKB-KW"/>
</dbReference>
<evidence type="ECO:0000256" key="12">
    <source>
        <dbReference type="ARBA" id="ARBA00023268"/>
    </source>
</evidence>
<dbReference type="EC" id="2.7.7.23" evidence="18"/>
<dbReference type="InterPro" id="IPR038009">
    <property type="entry name" value="GlmU_C_LbH"/>
</dbReference>
<feature type="binding site" evidence="18">
    <location>
        <position position="426"/>
    </location>
    <ligand>
        <name>acetyl-CoA</name>
        <dbReference type="ChEBI" id="CHEBI:57288"/>
    </ligand>
</feature>
<evidence type="ECO:0000259" key="19">
    <source>
        <dbReference type="Pfam" id="PF12804"/>
    </source>
</evidence>
<keyword evidence="13 18" id="KW-0012">Acyltransferase</keyword>
<dbReference type="NCBIfam" id="TIGR01173">
    <property type="entry name" value="glmU"/>
    <property type="match status" value="1"/>
</dbReference>
<evidence type="ECO:0000256" key="8">
    <source>
        <dbReference type="ARBA" id="ARBA00022737"/>
    </source>
</evidence>
<dbReference type="InterPro" id="IPR001451">
    <property type="entry name" value="Hexapep"/>
</dbReference>
<sequence>MLDCNVVIMAAGRGTRMKSDKPKVLHTVGGMSMLQRVVNTAGLVEPRNIVVVVGCGSELVQQSVQGNSLHFVLQEPQLGTGHAVQQALPLLPDSGVTLILNGDVPLVAADDLAGLVRECAGKSLVLLTVELDDPTGYGRIVRSDDDKVVGIVEQKDATAAQQQIKEINTGVMAVPTQHLKRWLVNLKNDNAQKEYYLTDIVAMAVSEEVRVDTRKVEDPATVAGVNSPQQLAALERAFQKRVAEDLMSQGVRLADPARLDVRGELHCGRDVEIDVGCVFSGKVRLGNNVRIGAHCVISNAVLADDVEIHPFTHIDGGKQGVEVGAGSLVGPYARLRPGATLGEQVHVGNFVEVKNSTLAHGAKANHLTYLGDATVGEQVNVGAGTITANYDGVNKYRTTIGAYSRIGSNTVLVAPVEIGERSTIAAGSAITQNAPADTLTLARARQISVPGWKRPEKPVSKK</sequence>
<accession>A0A433SCB8</accession>
<dbReference type="InterPro" id="IPR029044">
    <property type="entry name" value="Nucleotide-diphossugar_trans"/>
</dbReference>
<evidence type="ECO:0000313" key="21">
    <source>
        <dbReference type="Proteomes" id="UP000286947"/>
    </source>
</evidence>
<evidence type="ECO:0000256" key="14">
    <source>
        <dbReference type="ARBA" id="ARBA00023316"/>
    </source>
</evidence>
<comment type="function">
    <text evidence="17 18">Catalyzes the last two sequential reactions in the de novo biosynthetic pathway for UDP-N-acetylglucosamine (UDP-GlcNAc). The C-terminal domain catalyzes the transfer of acetyl group from acetyl coenzyme A to glucosamine-1-phosphate (GlcN-1-P) to produce N-acetylglucosamine-1-phosphate (GlcNAc-1-P), which is converted into UDP-GlcNAc by the transfer of uridine 5-monophosphate (from uridine 5-triphosphate), a reaction catalyzed by the N-terminal domain.</text>
</comment>
<evidence type="ECO:0000256" key="7">
    <source>
        <dbReference type="ARBA" id="ARBA00022723"/>
    </source>
</evidence>
<feature type="region of interest" description="Linker" evidence="18">
    <location>
        <begin position="229"/>
        <end position="249"/>
    </location>
</feature>
<evidence type="ECO:0000256" key="16">
    <source>
        <dbReference type="ARBA" id="ARBA00048493"/>
    </source>
</evidence>
<evidence type="ECO:0000256" key="6">
    <source>
        <dbReference type="ARBA" id="ARBA00022695"/>
    </source>
</evidence>
<comment type="catalytic activity">
    <reaction evidence="16 18">
        <text>N-acetyl-alpha-D-glucosamine 1-phosphate + UTP + H(+) = UDP-N-acetyl-alpha-D-glucosamine + diphosphate</text>
        <dbReference type="Rhea" id="RHEA:13509"/>
        <dbReference type="ChEBI" id="CHEBI:15378"/>
        <dbReference type="ChEBI" id="CHEBI:33019"/>
        <dbReference type="ChEBI" id="CHEBI:46398"/>
        <dbReference type="ChEBI" id="CHEBI:57705"/>
        <dbReference type="ChEBI" id="CHEBI:57776"/>
        <dbReference type="EC" id="2.7.7.23"/>
    </reaction>
</comment>
<feature type="binding site" evidence="18">
    <location>
        <position position="153"/>
    </location>
    <ligand>
        <name>UDP-N-acetyl-alpha-D-glucosamine</name>
        <dbReference type="ChEBI" id="CHEBI:57705"/>
    </ligand>
</feature>
<feature type="binding site" evidence="18">
    <location>
        <position position="369"/>
    </location>
    <ligand>
        <name>UDP-N-acetyl-alpha-D-glucosamine</name>
        <dbReference type="ChEBI" id="CHEBI:57705"/>
    </ligand>
</feature>
<dbReference type="HAMAP" id="MF_01631">
    <property type="entry name" value="GlmU"/>
    <property type="match status" value="1"/>
</dbReference>
<dbReference type="Gene3D" id="3.90.550.10">
    <property type="entry name" value="Spore Coat Polysaccharide Biosynthesis Protein SpsA, Chain A"/>
    <property type="match status" value="1"/>
</dbReference>
<feature type="binding site" evidence="18">
    <location>
        <position position="443"/>
    </location>
    <ligand>
        <name>acetyl-CoA</name>
        <dbReference type="ChEBI" id="CHEBI:57288"/>
    </ligand>
</feature>
<dbReference type="GO" id="GO:0003977">
    <property type="term" value="F:UDP-N-acetylglucosamine diphosphorylase activity"/>
    <property type="evidence" value="ECO:0007669"/>
    <property type="project" value="UniProtKB-UniRule"/>
</dbReference>
<keyword evidence="7 18" id="KW-0479">Metal-binding</keyword>
<dbReference type="PANTHER" id="PTHR43584:SF3">
    <property type="entry name" value="BIFUNCTIONAL PROTEIN GLMU"/>
    <property type="match status" value="1"/>
</dbReference>
<keyword evidence="5 18" id="KW-0808">Transferase</keyword>
<feature type="binding site" evidence="18">
    <location>
        <position position="168"/>
    </location>
    <ligand>
        <name>UDP-N-acetyl-alpha-D-glucosamine</name>
        <dbReference type="ChEBI" id="CHEBI:57705"/>
    </ligand>
</feature>
<keyword evidence="10 18" id="KW-0133">Cell shape</keyword>
<comment type="catalytic activity">
    <reaction evidence="15 18">
        <text>alpha-D-glucosamine 1-phosphate + acetyl-CoA = N-acetyl-alpha-D-glucosamine 1-phosphate + CoA + H(+)</text>
        <dbReference type="Rhea" id="RHEA:13725"/>
        <dbReference type="ChEBI" id="CHEBI:15378"/>
        <dbReference type="ChEBI" id="CHEBI:57287"/>
        <dbReference type="ChEBI" id="CHEBI:57288"/>
        <dbReference type="ChEBI" id="CHEBI:57776"/>
        <dbReference type="ChEBI" id="CHEBI:58516"/>
        <dbReference type="EC" id="2.3.1.157"/>
    </reaction>
</comment>
<reference evidence="20 21" key="1">
    <citation type="submission" date="2018-01" db="EMBL/GenBank/DDBJ databases">
        <title>Saezia sanguinis gen. nov., sp. nov., in the order Burkholderiales isolated from human blood.</title>
        <authorList>
            <person name="Medina-Pascual M.J."/>
            <person name="Valdezate S."/>
            <person name="Monzon S."/>
            <person name="Cuesta I."/>
            <person name="Carrasco G."/>
            <person name="Villalon P."/>
            <person name="Saez-Nieto J.A."/>
        </authorList>
    </citation>
    <scope>NUCLEOTIDE SEQUENCE [LARGE SCALE GENOMIC DNA]</scope>
    <source>
        <strain evidence="20 21">CNM695-12</strain>
    </source>
</reference>
<evidence type="ECO:0000313" key="20">
    <source>
        <dbReference type="EMBL" id="RUS66369.1"/>
    </source>
</evidence>
<comment type="similarity">
    <text evidence="2 18">In the C-terminal section; belongs to the transferase hexapeptide repeat family.</text>
</comment>
<keyword evidence="12 18" id="KW-0511">Multifunctional enzyme</keyword>
<evidence type="ECO:0000256" key="2">
    <source>
        <dbReference type="ARBA" id="ARBA00007707"/>
    </source>
</evidence>
<dbReference type="RefSeq" id="WP_126980275.1">
    <property type="nucleotide sequence ID" value="NZ_PQSP01000005.1"/>
</dbReference>
<dbReference type="InterPro" id="IPR005882">
    <property type="entry name" value="Bifunctional_GlmU"/>
</dbReference>